<protein>
    <recommendedName>
        <fullName evidence="9">Pyroglutamyl-peptidase I</fullName>
        <ecNumber evidence="9">3.4.19.3</ecNumber>
    </recommendedName>
</protein>
<keyword evidence="7 10" id="KW-0378">Hydrolase</keyword>
<organism evidence="10 11">
    <name type="scientific">Pseudomonas aeruginosa</name>
    <dbReference type="NCBI Taxonomy" id="287"/>
    <lineage>
        <taxon>Bacteria</taxon>
        <taxon>Pseudomonadati</taxon>
        <taxon>Pseudomonadota</taxon>
        <taxon>Gammaproteobacteria</taxon>
        <taxon>Pseudomonadales</taxon>
        <taxon>Pseudomonadaceae</taxon>
        <taxon>Pseudomonas</taxon>
    </lineage>
</organism>
<dbReference type="GO" id="GO:0006508">
    <property type="term" value="P:proteolysis"/>
    <property type="evidence" value="ECO:0007669"/>
    <property type="project" value="UniProtKB-KW"/>
</dbReference>
<dbReference type="PIRSF" id="PIRSF015592">
    <property type="entry name" value="Prld-crbxl_pptds"/>
    <property type="match status" value="1"/>
</dbReference>
<comment type="function">
    <text evidence="2">Removes 5-oxoproline from various penultimate amino acid residues except L-proline.</text>
</comment>
<dbReference type="PRINTS" id="PR00706">
    <property type="entry name" value="PYROGLUPTASE"/>
</dbReference>
<dbReference type="FunFam" id="3.40.630.20:FF:000001">
    <property type="entry name" value="Pyrrolidone-carboxylate peptidase"/>
    <property type="match status" value="1"/>
</dbReference>
<evidence type="ECO:0000256" key="3">
    <source>
        <dbReference type="ARBA" id="ARBA00004496"/>
    </source>
</evidence>
<dbReference type="EC" id="3.4.19.3" evidence="9"/>
<evidence type="ECO:0000256" key="7">
    <source>
        <dbReference type="ARBA" id="ARBA00022801"/>
    </source>
</evidence>
<dbReference type="Gene3D" id="3.40.630.20">
    <property type="entry name" value="Peptidase C15, pyroglutamyl peptidase I-like"/>
    <property type="match status" value="1"/>
</dbReference>
<dbReference type="SUPFAM" id="SSF53182">
    <property type="entry name" value="Pyrrolidone carboxyl peptidase (pyroglutamate aminopeptidase)"/>
    <property type="match status" value="1"/>
</dbReference>
<dbReference type="InterPro" id="IPR029762">
    <property type="entry name" value="PGP-I_bact-type"/>
</dbReference>
<keyword evidence="6" id="KW-0645">Protease</keyword>
<dbReference type="PROSITE" id="PS01334">
    <property type="entry name" value="PYRASE_CYS"/>
    <property type="match status" value="1"/>
</dbReference>
<dbReference type="Proteomes" id="UP000276985">
    <property type="component" value="Unassembled WGS sequence"/>
</dbReference>
<feature type="active site" evidence="9">
    <location>
        <position position="144"/>
    </location>
</feature>
<dbReference type="NCBIfam" id="TIGR00504">
    <property type="entry name" value="pyro_pdase"/>
    <property type="match status" value="1"/>
</dbReference>
<dbReference type="InterPro" id="IPR000816">
    <property type="entry name" value="Peptidase_C15"/>
</dbReference>
<gene>
    <name evidence="10" type="primary">pcp</name>
    <name evidence="10" type="ORF">DY940_26190</name>
</gene>
<dbReference type="PANTHER" id="PTHR23402">
    <property type="entry name" value="PROTEASE FAMILY C15 PYROGLUTAMYL-PEPTIDASE I-RELATED"/>
    <property type="match status" value="1"/>
</dbReference>
<evidence type="ECO:0000256" key="9">
    <source>
        <dbReference type="PROSITE-ProRule" id="PRU10077"/>
    </source>
</evidence>
<dbReference type="RefSeq" id="WP_003108535.1">
    <property type="nucleotide sequence ID" value="NZ_CAADNE010000212.1"/>
</dbReference>
<dbReference type="InterPro" id="IPR033694">
    <property type="entry name" value="PGPEP1_Cys_AS"/>
</dbReference>
<reference evidence="10 11" key="1">
    <citation type="submission" date="2018-12" db="EMBL/GenBank/DDBJ databases">
        <title>Pseudomonas aeruginosa Diversity Panel.</title>
        <authorList>
            <person name="Snesrud E."/>
            <person name="Mcgann P."/>
        </authorList>
    </citation>
    <scope>NUCLEOTIDE SEQUENCE [LARGE SCALE GENOMIC DNA]</scope>
    <source>
        <strain evidence="10 11">MRSN6241</strain>
    </source>
</reference>
<sequence>MKNILLTGFEPFAGHKLNASWEVVRGLGGQSLDEEHLIVSELLPCTFDGSLQRLGQLIALHQPVLTIAVGQAGGRAAFSLERVAINLQDAATPDNAGHKPIDRAVIASGPAAYFSTLPIKSIVAGLRDQGIPAEVSQSAGTYVCNSAFYGLMHAASSSRVPFSAGFVHIPYLPDQAANKAGAASMSEALIAQGLRLALTIALSVKQDLAMSAGKTH</sequence>
<comment type="subcellular location">
    <subcellularLocation>
        <location evidence="3">Cytoplasm</location>
    </subcellularLocation>
</comment>
<dbReference type="Pfam" id="PF01470">
    <property type="entry name" value="Peptidase_C15"/>
    <property type="match status" value="1"/>
</dbReference>
<dbReference type="InterPro" id="IPR016125">
    <property type="entry name" value="Peptidase_C15-like"/>
</dbReference>
<evidence type="ECO:0000256" key="8">
    <source>
        <dbReference type="ARBA" id="ARBA00022807"/>
    </source>
</evidence>
<comment type="catalytic activity">
    <reaction evidence="1 9">
        <text>Release of an N-terminal pyroglutamyl group from a polypeptide, the second amino acid generally not being Pro.</text>
        <dbReference type="EC" id="3.4.19.3"/>
    </reaction>
</comment>
<dbReference type="InterPro" id="IPR036440">
    <property type="entry name" value="Peptidase_C15-like_sf"/>
</dbReference>
<dbReference type="GO" id="GO:0005737">
    <property type="term" value="C:cytoplasm"/>
    <property type="evidence" value="ECO:0007669"/>
    <property type="project" value="UniProtKB-SubCell"/>
</dbReference>
<proteinExistence type="inferred from homology"/>
<comment type="caution">
    <text evidence="10">The sequence shown here is derived from an EMBL/GenBank/DDBJ whole genome shotgun (WGS) entry which is preliminary data.</text>
</comment>
<dbReference type="EMBL" id="RXTL01000035">
    <property type="protein sequence ID" value="RTS41610.1"/>
    <property type="molecule type" value="Genomic_DNA"/>
</dbReference>
<evidence type="ECO:0000256" key="6">
    <source>
        <dbReference type="ARBA" id="ARBA00022670"/>
    </source>
</evidence>
<dbReference type="NCBIfam" id="NF009676">
    <property type="entry name" value="PRK13197.1"/>
    <property type="match status" value="1"/>
</dbReference>
<evidence type="ECO:0000256" key="4">
    <source>
        <dbReference type="ARBA" id="ARBA00006641"/>
    </source>
</evidence>
<dbReference type="GO" id="GO:0016920">
    <property type="term" value="F:pyroglutamyl-peptidase activity"/>
    <property type="evidence" value="ECO:0007669"/>
    <property type="project" value="UniProtKB-EC"/>
</dbReference>
<accession>A0ABD7JW48</accession>
<evidence type="ECO:0000313" key="11">
    <source>
        <dbReference type="Proteomes" id="UP000276985"/>
    </source>
</evidence>
<comment type="similarity">
    <text evidence="4">Belongs to the peptidase C15 family.</text>
</comment>
<evidence type="ECO:0000256" key="2">
    <source>
        <dbReference type="ARBA" id="ARBA00002280"/>
    </source>
</evidence>
<keyword evidence="5" id="KW-0963">Cytoplasm</keyword>
<dbReference type="CDD" id="cd00501">
    <property type="entry name" value="Peptidase_C15"/>
    <property type="match status" value="1"/>
</dbReference>
<keyword evidence="8" id="KW-0788">Thiol protease</keyword>
<dbReference type="PANTHER" id="PTHR23402:SF1">
    <property type="entry name" value="PYROGLUTAMYL-PEPTIDASE I"/>
    <property type="match status" value="1"/>
</dbReference>
<name>A0ABD7JW48_PSEAI</name>
<evidence type="ECO:0000256" key="1">
    <source>
        <dbReference type="ARBA" id="ARBA00001770"/>
    </source>
</evidence>
<evidence type="ECO:0000313" key="10">
    <source>
        <dbReference type="EMBL" id="RTS41610.1"/>
    </source>
</evidence>
<dbReference type="AlphaFoldDB" id="A0ABD7JW48"/>
<evidence type="ECO:0000256" key="5">
    <source>
        <dbReference type="ARBA" id="ARBA00022490"/>
    </source>
</evidence>